<dbReference type="Pfam" id="PF00106">
    <property type="entry name" value="adh_short"/>
    <property type="match status" value="1"/>
</dbReference>
<dbReference type="GO" id="GO:0016491">
    <property type="term" value="F:oxidoreductase activity"/>
    <property type="evidence" value="ECO:0007669"/>
    <property type="project" value="UniProtKB-KW"/>
</dbReference>
<dbReference type="EMBL" id="RCZG01000011">
    <property type="protein sequence ID" value="TPG31718.1"/>
    <property type="molecule type" value="Genomic_DNA"/>
</dbReference>
<evidence type="ECO:0000256" key="1">
    <source>
        <dbReference type="ARBA" id="ARBA00006484"/>
    </source>
</evidence>
<dbReference type="GO" id="GO:0016020">
    <property type="term" value="C:membrane"/>
    <property type="evidence" value="ECO:0007669"/>
    <property type="project" value="TreeGrafter"/>
</dbReference>
<dbReference type="PRINTS" id="PR00081">
    <property type="entry name" value="GDHRDH"/>
</dbReference>
<accession>A0A502E1Q2</accession>
<keyword evidence="2" id="KW-0560">Oxidoreductase</keyword>
<dbReference type="PRINTS" id="PR00080">
    <property type="entry name" value="SDRFAMILY"/>
</dbReference>
<reference evidence="5 6" key="1">
    <citation type="journal article" date="2019" name="Environ. Microbiol.">
        <title>Species interactions and distinct microbial communities in high Arctic permafrost affected cryosols are associated with the CH4 and CO2 gas fluxes.</title>
        <authorList>
            <person name="Altshuler I."/>
            <person name="Hamel J."/>
            <person name="Turney S."/>
            <person name="Magnuson E."/>
            <person name="Levesque R."/>
            <person name="Greer C."/>
            <person name="Whyte L.G."/>
        </authorList>
    </citation>
    <scope>NUCLEOTIDE SEQUENCE [LARGE SCALE GENOMIC DNA]</scope>
    <source>
        <strain evidence="5 6">S5.20</strain>
    </source>
</reference>
<dbReference type="PROSITE" id="PS00061">
    <property type="entry name" value="ADH_SHORT"/>
    <property type="match status" value="1"/>
</dbReference>
<evidence type="ECO:0000313" key="6">
    <source>
        <dbReference type="Proteomes" id="UP000320095"/>
    </source>
</evidence>
<feature type="domain" description="Ketoreductase" evidence="4">
    <location>
        <begin position="32"/>
        <end position="218"/>
    </location>
</feature>
<dbReference type="PANTHER" id="PTHR44196">
    <property type="entry name" value="DEHYDROGENASE/REDUCTASE SDR FAMILY MEMBER 7B"/>
    <property type="match status" value="1"/>
</dbReference>
<dbReference type="SMART" id="SM00822">
    <property type="entry name" value="PKS_KR"/>
    <property type="match status" value="1"/>
</dbReference>
<comment type="similarity">
    <text evidence="1 3">Belongs to the short-chain dehydrogenases/reductases (SDR) family.</text>
</comment>
<dbReference type="InterPro" id="IPR057326">
    <property type="entry name" value="KR_dom"/>
</dbReference>
<evidence type="ECO:0000256" key="3">
    <source>
        <dbReference type="RuleBase" id="RU000363"/>
    </source>
</evidence>
<name>A0A502E1Q2_9MYCO</name>
<dbReference type="Proteomes" id="UP000320095">
    <property type="component" value="Unassembled WGS sequence"/>
</dbReference>
<dbReference type="InterPro" id="IPR002347">
    <property type="entry name" value="SDR_fam"/>
</dbReference>
<proteinExistence type="inferred from homology"/>
<organism evidence="5 6">
    <name type="scientific">Mycolicibacterium hodleri</name>
    <dbReference type="NCBI Taxonomy" id="49897"/>
    <lineage>
        <taxon>Bacteria</taxon>
        <taxon>Bacillati</taxon>
        <taxon>Actinomycetota</taxon>
        <taxon>Actinomycetes</taxon>
        <taxon>Mycobacteriales</taxon>
        <taxon>Mycobacteriaceae</taxon>
        <taxon>Mycolicibacterium</taxon>
    </lineage>
</organism>
<dbReference type="InterPro" id="IPR036291">
    <property type="entry name" value="NAD(P)-bd_dom_sf"/>
</dbReference>
<dbReference type="Gene3D" id="3.40.50.720">
    <property type="entry name" value="NAD(P)-binding Rossmann-like Domain"/>
    <property type="match status" value="1"/>
</dbReference>
<dbReference type="SUPFAM" id="SSF51735">
    <property type="entry name" value="NAD(P)-binding Rossmann-fold domains"/>
    <property type="match status" value="1"/>
</dbReference>
<comment type="caution">
    <text evidence="5">The sequence shown here is derived from an EMBL/GenBank/DDBJ whole genome shotgun (WGS) entry which is preliminary data.</text>
</comment>
<protein>
    <submittedName>
        <fullName evidence="5">SDR family NAD(P)-dependent oxidoreductase</fullName>
    </submittedName>
</protein>
<dbReference type="InterPro" id="IPR020904">
    <property type="entry name" value="Sc_DH/Rdtase_CS"/>
</dbReference>
<gene>
    <name evidence="5" type="ORF">EAH80_22570</name>
</gene>
<evidence type="ECO:0000256" key="2">
    <source>
        <dbReference type="ARBA" id="ARBA00023002"/>
    </source>
</evidence>
<keyword evidence="6" id="KW-1185">Reference proteome</keyword>
<dbReference type="AlphaFoldDB" id="A0A502E1Q2"/>
<dbReference type="PANTHER" id="PTHR44196:SF1">
    <property type="entry name" value="DEHYDROGENASE_REDUCTASE SDR FAMILY MEMBER 7B"/>
    <property type="match status" value="1"/>
</dbReference>
<evidence type="ECO:0000313" key="5">
    <source>
        <dbReference type="EMBL" id="TPG31718.1"/>
    </source>
</evidence>
<sequence length="275" mass="29050">MEPRDGGVEDRHVSKLSGLEEVDEMAQRFADGVVLVTGASSGIGAGIAARLHARGARVIIAGRNRERLESVAARHPGMSVVVMDVADPESVTRGLAEVAAVSPHLTTLINNAGIQRLLDFTAVMPPGPADIVSEIATNFAGLINVTAAALPLLRRAPRSRVVHVGSGLGFVPYAKAPVYSATKAAVHSFTVSLRRQLAGSAVQVVEIIPPVVDTPLHRDMPSVPPMAMPLERFLDRAMRGLDAGKDEIPIGLGRVSQIGVRVAPKRLFSLINRGN</sequence>
<evidence type="ECO:0000259" key="4">
    <source>
        <dbReference type="SMART" id="SM00822"/>
    </source>
</evidence>